<dbReference type="EMBL" id="RKMK01000051">
    <property type="protein sequence ID" value="RXG86053.1"/>
    <property type="molecule type" value="Genomic_DNA"/>
</dbReference>
<sequence length="126" mass="13510">MPRENDLEGKPDMGGKHGGQQGQPKPPPRPHQGERDEDVVAKRHTGQTGRSAPPTKNSPACAPGTAASPCRYPDPAGGGDRDGGWHVFWIYWDTAWSLIISGIMFATIVSHPDAEIAEVRAAKGMM</sequence>
<dbReference type="AlphaFoldDB" id="A0A4Q0QAF0"/>
<evidence type="ECO:0000313" key="2">
    <source>
        <dbReference type="EMBL" id="RXG86053.1"/>
    </source>
</evidence>
<protein>
    <submittedName>
        <fullName evidence="2">Uncharacterized protein</fullName>
    </submittedName>
</protein>
<feature type="compositionally biased region" description="Polar residues" evidence="1">
    <location>
        <begin position="46"/>
        <end position="58"/>
    </location>
</feature>
<feature type="compositionally biased region" description="Basic and acidic residues" evidence="1">
    <location>
        <begin position="31"/>
        <end position="41"/>
    </location>
</feature>
<feature type="region of interest" description="Disordered" evidence="1">
    <location>
        <begin position="1"/>
        <end position="79"/>
    </location>
</feature>
<dbReference type="Proteomes" id="UP000290174">
    <property type="component" value="Unassembled WGS sequence"/>
</dbReference>
<dbReference type="RefSeq" id="WP_128930718.1">
    <property type="nucleotide sequence ID" value="NZ_CP022221.1"/>
</dbReference>
<comment type="caution">
    <text evidence="2">The sequence shown here is derived from an EMBL/GenBank/DDBJ whole genome shotgun (WGS) entry which is preliminary data.</text>
</comment>
<accession>A0A4Q0QAF0</accession>
<proteinExistence type="predicted"/>
<gene>
    <name evidence="2" type="ORF">EAS61_34455</name>
</gene>
<organism evidence="2 3">
    <name type="scientific">Bradyrhizobium zhanjiangense</name>
    <dbReference type="NCBI Taxonomy" id="1325107"/>
    <lineage>
        <taxon>Bacteria</taxon>
        <taxon>Pseudomonadati</taxon>
        <taxon>Pseudomonadota</taxon>
        <taxon>Alphaproteobacteria</taxon>
        <taxon>Hyphomicrobiales</taxon>
        <taxon>Nitrobacteraceae</taxon>
        <taxon>Bradyrhizobium</taxon>
    </lineage>
</organism>
<reference evidence="2 3" key="1">
    <citation type="submission" date="2018-11" db="EMBL/GenBank/DDBJ databases">
        <title>Bradyrhizobium sp. nov., isolated from effective nodules of peanut in China.</title>
        <authorList>
            <person name="Li Y."/>
        </authorList>
    </citation>
    <scope>NUCLEOTIDE SEQUENCE [LARGE SCALE GENOMIC DNA]</scope>
    <source>
        <strain evidence="2 3">CCBAU 51770</strain>
    </source>
</reference>
<evidence type="ECO:0000313" key="3">
    <source>
        <dbReference type="Proteomes" id="UP000290174"/>
    </source>
</evidence>
<evidence type="ECO:0000256" key="1">
    <source>
        <dbReference type="SAM" id="MobiDB-lite"/>
    </source>
</evidence>
<name>A0A4Q0QAF0_9BRAD</name>
<feature type="compositionally biased region" description="Basic and acidic residues" evidence="1">
    <location>
        <begin position="1"/>
        <end position="15"/>
    </location>
</feature>